<name>A0A0S4XMI4_9BACT</name>
<dbReference type="Pfam" id="PF04294">
    <property type="entry name" value="VanW"/>
    <property type="match status" value="1"/>
</dbReference>
<gene>
    <name evidence="1" type="ORF">BN3087_380046</name>
</gene>
<evidence type="ECO:0000313" key="1">
    <source>
        <dbReference type="EMBL" id="CUV65530.1"/>
    </source>
</evidence>
<organism evidence="1">
    <name type="scientific">Sulfurovum sp. enrichment culture clone C5</name>
    <dbReference type="NCBI Taxonomy" id="497650"/>
    <lineage>
        <taxon>Bacteria</taxon>
        <taxon>Pseudomonadati</taxon>
        <taxon>Campylobacterota</taxon>
        <taxon>Epsilonproteobacteria</taxon>
        <taxon>Campylobacterales</taxon>
        <taxon>Sulfurovaceae</taxon>
        <taxon>Sulfurovum</taxon>
        <taxon>environmental samples</taxon>
    </lineage>
</organism>
<proteinExistence type="predicted"/>
<dbReference type="AlphaFoldDB" id="A0A0S4XMI4"/>
<reference evidence="1" key="1">
    <citation type="submission" date="2015-11" db="EMBL/GenBank/DDBJ databases">
        <authorList>
            <person name="Zhang Y."/>
            <person name="Guo Z."/>
        </authorList>
    </citation>
    <scope>NUCLEOTIDE SEQUENCE</scope>
    <source>
        <strain evidence="1">BN30871</strain>
    </source>
</reference>
<dbReference type="EMBL" id="FAXN01000038">
    <property type="protein sequence ID" value="CUV65530.1"/>
    <property type="molecule type" value="Genomic_DNA"/>
</dbReference>
<accession>A0A0S4XMI4</accession>
<dbReference type="PANTHER" id="PTHR35788:SF1">
    <property type="entry name" value="EXPORTED PROTEIN"/>
    <property type="match status" value="1"/>
</dbReference>
<protein>
    <submittedName>
        <fullName evidence="1">Putative vancomycin B-type resistance protein VanW</fullName>
    </submittedName>
</protein>
<sequence>MVKTKNKKLLSQRHKIFYLLSVSIKRFKKYISWHIDNKKYASMIDTEKLKYRVKKHQSILVRKLENVDLELQYNKVTNIKIAINRLNGIIINPNETFSFCKLVGLPTAKKGYLEGMELSFGKAKKGTGGGICQIANLINWLIMHSPLDITQRHHHSFDPFPDKNRILPFGSGATIFYNYIDYQFTNNTPYKFQLNFWMDSKCLHGELRVNEYLNYTYHVFEKEHQFIKIDDDFYRKNQIHKEKRVRFTNELLESKMVIKNFSKVMYEPKDIE</sequence>
<dbReference type="InterPro" id="IPR052913">
    <property type="entry name" value="Glycopeptide_resist_protein"/>
</dbReference>
<dbReference type="PANTHER" id="PTHR35788">
    <property type="entry name" value="EXPORTED PROTEIN-RELATED"/>
    <property type="match status" value="1"/>
</dbReference>
<dbReference type="InterPro" id="IPR007391">
    <property type="entry name" value="Vancomycin_resist_VanW"/>
</dbReference>